<sequence>MSVISTIGRFAADYAAARSRRQTEREIRSLPLEVQKDIGWPDIEPRHRVLPFTLGAWAGCK</sequence>
<dbReference type="AlphaFoldDB" id="A0A432VBY1"/>
<dbReference type="RefSeq" id="WP_128625909.1">
    <property type="nucleotide sequence ID" value="NZ_RKST01000001.1"/>
</dbReference>
<name>A0A432VBY1_9HYPH</name>
<comment type="caution">
    <text evidence="1">The sequence shown here is derived from an EMBL/GenBank/DDBJ whole genome shotgun (WGS) entry which is preliminary data.</text>
</comment>
<evidence type="ECO:0008006" key="3">
    <source>
        <dbReference type="Google" id="ProtNLM"/>
    </source>
</evidence>
<proteinExistence type="predicted"/>
<evidence type="ECO:0000313" key="2">
    <source>
        <dbReference type="Proteomes" id="UP000281647"/>
    </source>
</evidence>
<reference evidence="1 2" key="1">
    <citation type="submission" date="2018-11" db="EMBL/GenBank/DDBJ databases">
        <title>Pseudaminobacter arsenicus sp. nov., an arsenic-resistant bacterium isolated from arsenic-rich aquifers.</title>
        <authorList>
            <person name="Mu Y."/>
        </authorList>
    </citation>
    <scope>NUCLEOTIDE SEQUENCE [LARGE SCALE GENOMIC DNA]</scope>
    <source>
        <strain evidence="1 2">CB3</strain>
    </source>
</reference>
<protein>
    <recommendedName>
        <fullName evidence="3">DUF1127 domain-containing protein</fullName>
    </recommendedName>
</protein>
<accession>A0A432VBY1</accession>
<organism evidence="1 2">
    <name type="scientific">Borborobacter arsenicus</name>
    <dbReference type="NCBI Taxonomy" id="1851146"/>
    <lineage>
        <taxon>Bacteria</taxon>
        <taxon>Pseudomonadati</taxon>
        <taxon>Pseudomonadota</taxon>
        <taxon>Alphaproteobacteria</taxon>
        <taxon>Hyphomicrobiales</taxon>
        <taxon>Phyllobacteriaceae</taxon>
        <taxon>Borborobacter</taxon>
    </lineage>
</organism>
<dbReference type="Proteomes" id="UP000281647">
    <property type="component" value="Unassembled WGS sequence"/>
</dbReference>
<gene>
    <name evidence="1" type="ORF">EET67_01930</name>
</gene>
<dbReference type="EMBL" id="RKST01000001">
    <property type="protein sequence ID" value="RUM99670.1"/>
    <property type="molecule type" value="Genomic_DNA"/>
</dbReference>
<keyword evidence="2" id="KW-1185">Reference proteome</keyword>
<evidence type="ECO:0000313" key="1">
    <source>
        <dbReference type="EMBL" id="RUM99670.1"/>
    </source>
</evidence>
<dbReference type="OrthoDB" id="8116829at2"/>